<proteinExistence type="inferred from homology"/>
<name>A0A316GC15_9RHOB</name>
<dbReference type="PANTHER" id="PTHR30118:SF15">
    <property type="entry name" value="TRANSCRIPTIONAL REGULATORY PROTEIN"/>
    <property type="match status" value="1"/>
</dbReference>
<evidence type="ECO:0000256" key="1">
    <source>
        <dbReference type="ARBA" id="ARBA00009437"/>
    </source>
</evidence>
<feature type="region of interest" description="Disordered" evidence="5">
    <location>
        <begin position="96"/>
        <end position="117"/>
    </location>
</feature>
<evidence type="ECO:0000313" key="7">
    <source>
        <dbReference type="Proteomes" id="UP000245708"/>
    </source>
</evidence>
<comment type="similarity">
    <text evidence="1">Belongs to the LysR transcriptional regulatory family.</text>
</comment>
<gene>
    <name evidence="6" type="ORF">C7455_110123</name>
</gene>
<sequence length="184" mass="19860">MVSSTAERRAALDAVLDRNGHARNIAATLMSFTILPELLLQADHVGVFSHRTTDYVVERYPLISVPIPLEVAPIANHLIWHRRFERDQTHACQRAQTALASGGHGSGRPQGPPPHGPFQKLIERFAARIHPRQGAIATSRALSAPSGASSPSSHPFMAIRNAVTCQTVSGGREPGSLKGIMSRL</sequence>
<protein>
    <recommendedName>
        <fullName evidence="8">LysR substrate binding domain-containing protein</fullName>
    </recommendedName>
</protein>
<organism evidence="6 7">
    <name type="scientific">Roseicyclus mahoneyensis</name>
    <dbReference type="NCBI Taxonomy" id="164332"/>
    <lineage>
        <taxon>Bacteria</taxon>
        <taxon>Pseudomonadati</taxon>
        <taxon>Pseudomonadota</taxon>
        <taxon>Alphaproteobacteria</taxon>
        <taxon>Rhodobacterales</taxon>
        <taxon>Roseobacteraceae</taxon>
        <taxon>Roseicyclus</taxon>
    </lineage>
</organism>
<accession>A0A316GC15</accession>
<keyword evidence="4" id="KW-0804">Transcription</keyword>
<evidence type="ECO:0000256" key="5">
    <source>
        <dbReference type="SAM" id="MobiDB-lite"/>
    </source>
</evidence>
<dbReference type="GO" id="GO:0003677">
    <property type="term" value="F:DNA binding"/>
    <property type="evidence" value="ECO:0007669"/>
    <property type="project" value="UniProtKB-KW"/>
</dbReference>
<reference evidence="6 7" key="1">
    <citation type="submission" date="2018-05" db="EMBL/GenBank/DDBJ databases">
        <title>Genomic Encyclopedia of Type Strains, Phase IV (KMG-IV): sequencing the most valuable type-strain genomes for metagenomic binning, comparative biology and taxonomic classification.</title>
        <authorList>
            <person name="Goeker M."/>
        </authorList>
    </citation>
    <scope>NUCLEOTIDE SEQUENCE [LARGE SCALE GENOMIC DNA]</scope>
    <source>
        <strain evidence="6 7">DSM 16097</strain>
    </source>
</reference>
<evidence type="ECO:0000256" key="4">
    <source>
        <dbReference type="ARBA" id="ARBA00023163"/>
    </source>
</evidence>
<dbReference type="EMBL" id="QGGW01000010">
    <property type="protein sequence ID" value="PWK58182.1"/>
    <property type="molecule type" value="Genomic_DNA"/>
</dbReference>
<keyword evidence="7" id="KW-1185">Reference proteome</keyword>
<evidence type="ECO:0000256" key="3">
    <source>
        <dbReference type="ARBA" id="ARBA00023125"/>
    </source>
</evidence>
<dbReference type="PANTHER" id="PTHR30118">
    <property type="entry name" value="HTH-TYPE TRANSCRIPTIONAL REGULATOR LEUO-RELATED"/>
    <property type="match status" value="1"/>
</dbReference>
<dbReference type="Proteomes" id="UP000245708">
    <property type="component" value="Unassembled WGS sequence"/>
</dbReference>
<keyword evidence="3" id="KW-0238">DNA-binding</keyword>
<dbReference type="SUPFAM" id="SSF53850">
    <property type="entry name" value="Periplasmic binding protein-like II"/>
    <property type="match status" value="1"/>
</dbReference>
<comment type="caution">
    <text evidence="6">The sequence shown here is derived from an EMBL/GenBank/DDBJ whole genome shotgun (WGS) entry which is preliminary data.</text>
</comment>
<evidence type="ECO:0000313" key="6">
    <source>
        <dbReference type="EMBL" id="PWK58182.1"/>
    </source>
</evidence>
<evidence type="ECO:0000256" key="2">
    <source>
        <dbReference type="ARBA" id="ARBA00023015"/>
    </source>
</evidence>
<dbReference type="AlphaFoldDB" id="A0A316GC15"/>
<feature type="region of interest" description="Disordered" evidence="5">
    <location>
        <begin position="136"/>
        <end position="155"/>
    </location>
</feature>
<feature type="compositionally biased region" description="Low complexity" evidence="5">
    <location>
        <begin position="139"/>
        <end position="155"/>
    </location>
</feature>
<dbReference type="GO" id="GO:0006355">
    <property type="term" value="P:regulation of DNA-templated transcription"/>
    <property type="evidence" value="ECO:0007669"/>
    <property type="project" value="TreeGrafter"/>
</dbReference>
<evidence type="ECO:0008006" key="8">
    <source>
        <dbReference type="Google" id="ProtNLM"/>
    </source>
</evidence>
<dbReference type="InterPro" id="IPR050389">
    <property type="entry name" value="LysR-type_TF"/>
</dbReference>
<keyword evidence="2" id="KW-0805">Transcription regulation</keyword>
<dbReference type="Gene3D" id="3.40.190.10">
    <property type="entry name" value="Periplasmic binding protein-like II"/>
    <property type="match status" value="2"/>
</dbReference>